<proteinExistence type="predicted"/>
<evidence type="ECO:0000259" key="2">
    <source>
        <dbReference type="Pfam" id="PF25116"/>
    </source>
</evidence>
<keyword evidence="1" id="KW-0732">Signal</keyword>
<evidence type="ECO:0000313" key="4">
    <source>
        <dbReference type="Proteomes" id="UP000622552"/>
    </source>
</evidence>
<evidence type="ECO:0000313" key="3">
    <source>
        <dbReference type="EMBL" id="MBG6137877.1"/>
    </source>
</evidence>
<evidence type="ECO:0000256" key="1">
    <source>
        <dbReference type="SAM" id="SignalP"/>
    </source>
</evidence>
<dbReference type="Proteomes" id="UP000622552">
    <property type="component" value="Unassembled WGS sequence"/>
</dbReference>
<gene>
    <name evidence="3" type="ORF">IW245_004071</name>
</gene>
<feature type="chain" id="PRO_5038384355" description="Agd3 CBM87 domain-containing protein" evidence="1">
    <location>
        <begin position="29"/>
        <end position="694"/>
    </location>
</feature>
<sequence>MKRRMPGRNLSGRIILAVALVGSVAAVAGTVTTAEAAPGHPHDHKHGVTRAEAVLPHVTPPGKLPVKNGPLRTAPHAAASAPTDKVALRALVIAVDNADFGLATWKSSLDQVGAPYDVLLARDAPLDALTRPDGTGRYNAVLLTNNALLYNDNGNYVSALDAGEWTALWDYEKAYQVRQVSLYTSYGSWPESYCLNPVSEGGIGDTPQNAVLTTAGAPIFDYLKAAANIPISLSYVYRTSVAPGCAATPILTLGGSVVGVTSTAPDGRERLALTFTSNQYLIQANLLTYGLLRWASKGVFLGEQRHWLNLDVDDWFNNGDVLQPDGSVNSDPGYRMTGTDVTSTKTQQNALHTTYPLTAGFKINAPLNGDGIQSGLNIACVIILGDPLTAQSECNKADFRWVNHTLTHPKMNTTDYATSYAEIHDNLTAAAAIGLTVPATVLKTPEYSGLGVYNPDPNNDIDPPTDYGLGASNVNMLAAAKAAGVKYLHGNMSFASQKPACFNCGIYHPLEPSLFIVPDWPTNIAYHVTNPAQETQFYNSYYGPQGKFPYWPVNQTYDQVITHESDIALQHVMTGSAYSHTMHQNNLAQYATNKNLAFDWLRAVAGKYSTYYNVPLRNPDWVALAGYVGDRTAHFASLSAGNDAVWDRATNQVTFTGTGPVFATGVRATGYDAYGTDSISKVPTATVLTAYPKP</sequence>
<comment type="caution">
    <text evidence="3">The sequence shown here is derived from an EMBL/GenBank/DDBJ whole genome shotgun (WGS) entry which is preliminary data.</text>
</comment>
<organism evidence="3 4">
    <name type="scientific">Longispora fulva</name>
    <dbReference type="NCBI Taxonomy" id="619741"/>
    <lineage>
        <taxon>Bacteria</taxon>
        <taxon>Bacillati</taxon>
        <taxon>Actinomycetota</taxon>
        <taxon>Actinomycetes</taxon>
        <taxon>Micromonosporales</taxon>
        <taxon>Micromonosporaceae</taxon>
        <taxon>Longispora</taxon>
    </lineage>
</organism>
<reference evidence="3" key="1">
    <citation type="submission" date="2020-11" db="EMBL/GenBank/DDBJ databases">
        <title>Sequencing the genomes of 1000 actinobacteria strains.</title>
        <authorList>
            <person name="Klenk H.-P."/>
        </authorList>
    </citation>
    <scope>NUCLEOTIDE SEQUENCE</scope>
    <source>
        <strain evidence="3">DSM 45356</strain>
    </source>
</reference>
<feature type="domain" description="Agd3 CBM87" evidence="2">
    <location>
        <begin position="88"/>
        <end position="289"/>
    </location>
</feature>
<keyword evidence="4" id="KW-1185">Reference proteome</keyword>
<dbReference type="AlphaFoldDB" id="A0A8J7KQW2"/>
<protein>
    <recommendedName>
        <fullName evidence="2">Agd3 CBM87 domain-containing protein</fullName>
    </recommendedName>
</protein>
<accession>A0A8J7KQW2</accession>
<dbReference type="EMBL" id="JADOUF010000001">
    <property type="protein sequence ID" value="MBG6137877.1"/>
    <property type="molecule type" value="Genomic_DNA"/>
</dbReference>
<feature type="signal peptide" evidence="1">
    <location>
        <begin position="1"/>
        <end position="28"/>
    </location>
</feature>
<dbReference type="RefSeq" id="WP_231398872.1">
    <property type="nucleotide sequence ID" value="NZ_BONS01000017.1"/>
</dbReference>
<dbReference type="Pfam" id="PF25116">
    <property type="entry name" value="CBM87_Agd3"/>
    <property type="match status" value="1"/>
</dbReference>
<dbReference type="InterPro" id="IPR056827">
    <property type="entry name" value="CBM87_Agd3"/>
</dbReference>
<name>A0A8J7KQW2_9ACTN</name>